<keyword evidence="5 8" id="KW-0732">Signal</keyword>
<evidence type="ECO:0000259" key="9">
    <source>
        <dbReference type="Pfam" id="PF07715"/>
    </source>
</evidence>
<dbReference type="InterPro" id="IPR039426">
    <property type="entry name" value="TonB-dep_rcpt-like"/>
</dbReference>
<organism evidence="10 11">
    <name type="scientific">Sphingomonas anseongensis</name>
    <dbReference type="NCBI Taxonomy" id="2908207"/>
    <lineage>
        <taxon>Bacteria</taxon>
        <taxon>Pseudomonadati</taxon>
        <taxon>Pseudomonadota</taxon>
        <taxon>Alphaproteobacteria</taxon>
        <taxon>Sphingomonadales</taxon>
        <taxon>Sphingomonadaceae</taxon>
        <taxon>Sphingomonas</taxon>
    </lineage>
</organism>
<feature type="domain" description="TonB-dependent receptor plug" evidence="9">
    <location>
        <begin position="41"/>
        <end position="126"/>
    </location>
</feature>
<evidence type="ECO:0000256" key="7">
    <source>
        <dbReference type="ARBA" id="ARBA00023237"/>
    </source>
</evidence>
<evidence type="ECO:0000256" key="6">
    <source>
        <dbReference type="ARBA" id="ARBA00023136"/>
    </source>
</evidence>
<accession>A0ABT0RD99</accession>
<reference evidence="10" key="1">
    <citation type="submission" date="2022-05" db="EMBL/GenBank/DDBJ databases">
        <authorList>
            <person name="Jo J.-H."/>
            <person name="Im W.-T."/>
        </authorList>
    </citation>
    <scope>NUCLEOTIDE SEQUENCE</scope>
    <source>
        <strain evidence="10">RG327</strain>
    </source>
</reference>
<evidence type="ECO:0000256" key="5">
    <source>
        <dbReference type="ARBA" id="ARBA00022729"/>
    </source>
</evidence>
<dbReference type="SUPFAM" id="SSF56935">
    <property type="entry name" value="Porins"/>
    <property type="match status" value="1"/>
</dbReference>
<dbReference type="Gene3D" id="2.170.130.10">
    <property type="entry name" value="TonB-dependent receptor, plug domain"/>
    <property type="match status" value="1"/>
</dbReference>
<evidence type="ECO:0000256" key="1">
    <source>
        <dbReference type="ARBA" id="ARBA00004571"/>
    </source>
</evidence>
<keyword evidence="6" id="KW-0472">Membrane</keyword>
<evidence type="ECO:0000313" key="10">
    <source>
        <dbReference type="EMBL" id="MCL6678223.1"/>
    </source>
</evidence>
<name>A0ABT0RD99_9SPHN</name>
<dbReference type="InterPro" id="IPR012910">
    <property type="entry name" value="Plug_dom"/>
</dbReference>
<keyword evidence="4" id="KW-0812">Transmembrane</keyword>
<dbReference type="InterPro" id="IPR036942">
    <property type="entry name" value="Beta-barrel_TonB_sf"/>
</dbReference>
<protein>
    <submittedName>
        <fullName evidence="10">TonB-dependent receptor plug domain-containing protein</fullName>
    </submittedName>
</protein>
<comment type="subcellular location">
    <subcellularLocation>
        <location evidence="1">Cell outer membrane</location>
        <topology evidence="1">Multi-pass membrane protein</topology>
    </subcellularLocation>
</comment>
<dbReference type="PANTHER" id="PTHR30069:SF29">
    <property type="entry name" value="HEMOGLOBIN AND HEMOGLOBIN-HAPTOGLOBIN-BINDING PROTEIN 1-RELATED"/>
    <property type="match status" value="1"/>
</dbReference>
<keyword evidence="10" id="KW-0675">Receptor</keyword>
<feature type="signal peptide" evidence="8">
    <location>
        <begin position="1"/>
        <end position="27"/>
    </location>
</feature>
<dbReference type="Gene3D" id="2.40.170.20">
    <property type="entry name" value="TonB-dependent receptor, beta-barrel domain"/>
    <property type="match status" value="1"/>
</dbReference>
<dbReference type="Proteomes" id="UP001165343">
    <property type="component" value="Unassembled WGS sequence"/>
</dbReference>
<evidence type="ECO:0000256" key="3">
    <source>
        <dbReference type="ARBA" id="ARBA00022452"/>
    </source>
</evidence>
<sequence>MTKASHSLKVALMASAASFLLASAAAAQTTDPAAVPPPVAKSAGQKRVYAPADFARFAPKTAYDMLVQVPGFSIRGADQERGLGQASENVLINGQRIANKSGGAIDQLQRISASSVERIEIVDAASLGIAGLSGQVANVIVKQNQKSAGQFEYRPHFRAHFAKPEFLAGSVSYNGKTGPLDYTLSIKNSPGRGAFGGPVYIRNGDGVLTERRREVYHSEYDQANMQAKFGLDGPGSSVGNLTLGYTPYWNPAFQQDHRTILATDEHRTRTITTKLDGYYADINGDYEFALGPGRLKLIGVRHWEHEPLLQDLILRFDTTGAPDTGSRFSRDTHIGETIFRGEYGWKTGKNDFQVSLERAFNSLDQKGALFTLDPEGEFVPFPFPNGTGKVTEVRYEGIGTWSRPLASNLNLQVAAGAEISELDRVDDDQAPRKFFRPKGSVTLGWQPKPSWDLSLKLRRRVGQISFYDFLAQPKLADDRENAGNPELVPPQSWEAETEFAHDLGKWGKTRLNLHYYRVEDIIDVIPIGDDEEGIGNLPRADRYGFESVSTIQLDPTGFKGAKVDLTFGVEWTKVKDPLTHETRAISGIRDKWWSVQLRHDVPGTSWAWSAYAERNHYTKYFFLTEINQNLDLPYFAGVYVENKNVLGTTVRFSVDNIIESRHRVWRTVFDGFRDRSPLLFFQKQNQLVGPIFTLSIKGNF</sequence>
<comment type="caution">
    <text evidence="10">The sequence shown here is derived from an EMBL/GenBank/DDBJ whole genome shotgun (WGS) entry which is preliminary data.</text>
</comment>
<evidence type="ECO:0000313" key="11">
    <source>
        <dbReference type="Proteomes" id="UP001165343"/>
    </source>
</evidence>
<dbReference type="EMBL" id="JAMGBC010000001">
    <property type="protein sequence ID" value="MCL6678223.1"/>
    <property type="molecule type" value="Genomic_DNA"/>
</dbReference>
<dbReference type="Pfam" id="PF07715">
    <property type="entry name" value="Plug"/>
    <property type="match status" value="1"/>
</dbReference>
<dbReference type="PANTHER" id="PTHR30069">
    <property type="entry name" value="TONB-DEPENDENT OUTER MEMBRANE RECEPTOR"/>
    <property type="match status" value="1"/>
</dbReference>
<keyword evidence="3" id="KW-1134">Transmembrane beta strand</keyword>
<keyword evidence="7" id="KW-0998">Cell outer membrane</keyword>
<gene>
    <name evidence="10" type="ORF">LZ519_02670</name>
</gene>
<evidence type="ECO:0000256" key="2">
    <source>
        <dbReference type="ARBA" id="ARBA00022448"/>
    </source>
</evidence>
<evidence type="ECO:0000256" key="8">
    <source>
        <dbReference type="SAM" id="SignalP"/>
    </source>
</evidence>
<keyword evidence="2" id="KW-0813">Transport</keyword>
<dbReference type="RefSeq" id="WP_249867188.1">
    <property type="nucleotide sequence ID" value="NZ_JAMGBC010000001.1"/>
</dbReference>
<feature type="chain" id="PRO_5046073924" evidence="8">
    <location>
        <begin position="28"/>
        <end position="700"/>
    </location>
</feature>
<dbReference type="InterPro" id="IPR037066">
    <property type="entry name" value="Plug_dom_sf"/>
</dbReference>
<keyword evidence="11" id="KW-1185">Reference proteome</keyword>
<proteinExistence type="predicted"/>
<evidence type="ECO:0000256" key="4">
    <source>
        <dbReference type="ARBA" id="ARBA00022692"/>
    </source>
</evidence>